<evidence type="ECO:0000259" key="2">
    <source>
        <dbReference type="PROSITE" id="PS50108"/>
    </source>
</evidence>
<dbReference type="PANTHER" id="PTHR46931:SF14">
    <property type="entry name" value="CRIB DOMAIN-CONTAINING PROTEIN RIC2"/>
    <property type="match status" value="1"/>
</dbReference>
<dbReference type="InterPro" id="IPR000095">
    <property type="entry name" value="CRIB_dom"/>
</dbReference>
<protein>
    <recommendedName>
        <fullName evidence="2">CRIB domain-containing protein</fullName>
    </recommendedName>
</protein>
<evidence type="ECO:0000256" key="1">
    <source>
        <dbReference type="SAM" id="MobiDB-lite"/>
    </source>
</evidence>
<evidence type="ECO:0000313" key="3">
    <source>
        <dbReference type="EMBL" id="CAA3025366.1"/>
    </source>
</evidence>
<organism evidence="3 4">
    <name type="scientific">Olea europaea subsp. europaea</name>
    <dbReference type="NCBI Taxonomy" id="158383"/>
    <lineage>
        <taxon>Eukaryota</taxon>
        <taxon>Viridiplantae</taxon>
        <taxon>Streptophyta</taxon>
        <taxon>Embryophyta</taxon>
        <taxon>Tracheophyta</taxon>
        <taxon>Spermatophyta</taxon>
        <taxon>Magnoliopsida</taxon>
        <taxon>eudicotyledons</taxon>
        <taxon>Gunneridae</taxon>
        <taxon>Pentapetalae</taxon>
        <taxon>asterids</taxon>
        <taxon>lamiids</taxon>
        <taxon>Lamiales</taxon>
        <taxon>Oleaceae</taxon>
        <taxon>Oleeae</taxon>
        <taxon>Olea</taxon>
    </lineage>
</organism>
<accession>A0A8S0V2U2</accession>
<evidence type="ECO:0000313" key="4">
    <source>
        <dbReference type="Proteomes" id="UP000594638"/>
    </source>
</evidence>
<sequence length="184" mass="20709">MTDRMEKLALIPFSLSCNSDLSVAVGTTQLPEKKYADQTTDRSLVVTGQKEGEGKPSTEKSIKKSRGFLALPKPLLSKGMHRLMKHLKSFSQMFVYKEEMEEKEKELEIGFPTDVEHVSHIGLDGSTTINPIPEWKNRKAPEILSFPSISLEQFERAMAAQSHGHLSITTDTKFTLNNNLNLQF</sequence>
<reference evidence="3 4" key="1">
    <citation type="submission" date="2019-12" db="EMBL/GenBank/DDBJ databases">
        <authorList>
            <person name="Alioto T."/>
            <person name="Alioto T."/>
            <person name="Gomez Garrido J."/>
        </authorList>
    </citation>
    <scope>NUCLEOTIDE SEQUENCE [LARGE SCALE GENOMIC DNA]</scope>
</reference>
<feature type="region of interest" description="Disordered" evidence="1">
    <location>
        <begin position="35"/>
        <end position="61"/>
    </location>
</feature>
<dbReference type="Proteomes" id="UP000594638">
    <property type="component" value="Unassembled WGS sequence"/>
</dbReference>
<dbReference type="Gramene" id="OE9A019921T1">
    <property type="protein sequence ID" value="OE9A019921C1"/>
    <property type="gene ID" value="OE9A019921"/>
</dbReference>
<feature type="domain" description="CRIB" evidence="2">
    <location>
        <begin position="109"/>
        <end position="122"/>
    </location>
</feature>
<proteinExistence type="predicted"/>
<keyword evidence="4" id="KW-1185">Reference proteome</keyword>
<comment type="caution">
    <text evidence="3">The sequence shown here is derived from an EMBL/GenBank/DDBJ whole genome shotgun (WGS) entry which is preliminary data.</text>
</comment>
<dbReference type="PROSITE" id="PS50108">
    <property type="entry name" value="CRIB"/>
    <property type="match status" value="1"/>
</dbReference>
<name>A0A8S0V2U2_OLEEU</name>
<dbReference type="OrthoDB" id="678664at2759"/>
<feature type="compositionally biased region" description="Basic and acidic residues" evidence="1">
    <location>
        <begin position="50"/>
        <end position="61"/>
    </location>
</feature>
<dbReference type="EMBL" id="CACTIH010009132">
    <property type="protein sequence ID" value="CAA3025366.1"/>
    <property type="molecule type" value="Genomic_DNA"/>
</dbReference>
<gene>
    <name evidence="3" type="ORF">OLEA9_A019921</name>
</gene>
<dbReference type="InterPro" id="IPR044509">
    <property type="entry name" value="RIC2/4"/>
</dbReference>
<dbReference type="AlphaFoldDB" id="A0A8S0V2U2"/>
<dbReference type="PANTHER" id="PTHR46931">
    <property type="entry name" value="CRIB DOMAIN-CONTAINING PROTEIN RIC2"/>
    <property type="match status" value="1"/>
</dbReference>